<dbReference type="EMBL" id="JOJR01000375">
    <property type="protein sequence ID" value="RCN38805.1"/>
    <property type="molecule type" value="Genomic_DNA"/>
</dbReference>
<dbReference type="OrthoDB" id="5792463at2759"/>
<organism evidence="1 2">
    <name type="scientific">Ancylostoma caninum</name>
    <name type="common">Dog hookworm</name>
    <dbReference type="NCBI Taxonomy" id="29170"/>
    <lineage>
        <taxon>Eukaryota</taxon>
        <taxon>Metazoa</taxon>
        <taxon>Ecdysozoa</taxon>
        <taxon>Nematoda</taxon>
        <taxon>Chromadorea</taxon>
        <taxon>Rhabditida</taxon>
        <taxon>Rhabditina</taxon>
        <taxon>Rhabditomorpha</taxon>
        <taxon>Strongyloidea</taxon>
        <taxon>Ancylostomatidae</taxon>
        <taxon>Ancylostomatinae</taxon>
        <taxon>Ancylostoma</taxon>
    </lineage>
</organism>
<evidence type="ECO:0000313" key="2">
    <source>
        <dbReference type="Proteomes" id="UP000252519"/>
    </source>
</evidence>
<dbReference type="AlphaFoldDB" id="A0A368G751"/>
<keyword evidence="2" id="KW-1185">Reference proteome</keyword>
<evidence type="ECO:0000313" key="1">
    <source>
        <dbReference type="EMBL" id="RCN38805.1"/>
    </source>
</evidence>
<sequence length="200" mass="21965">MSRFVLLVGVGELLCDKEPIRTFKVLHSFVKKYHMNGLAKIRKSASKFVSKILQSFECIEIAELERLSRGDPLRWAESVKTLFACCVADEVFLIQFLVQLLSDEQLSSCCGIIANRYSSATFLSSDCVLSSVLSLLLAVISGTKGERMLAAKLCEWTTGSIEGADDLHCKVLFNALDVLADITSEAEAKNSNVITAMVNC</sequence>
<protein>
    <submittedName>
        <fullName evidence="1">Uncharacterized protein</fullName>
    </submittedName>
</protein>
<gene>
    <name evidence="1" type="ORF">ANCCAN_15280</name>
</gene>
<dbReference type="Proteomes" id="UP000252519">
    <property type="component" value="Unassembled WGS sequence"/>
</dbReference>
<name>A0A368G751_ANCCA</name>
<reference evidence="1 2" key="1">
    <citation type="submission" date="2014-10" db="EMBL/GenBank/DDBJ databases">
        <title>Draft genome of the hookworm Ancylostoma caninum.</title>
        <authorList>
            <person name="Mitreva M."/>
        </authorList>
    </citation>
    <scope>NUCLEOTIDE SEQUENCE [LARGE SCALE GENOMIC DNA]</scope>
    <source>
        <strain evidence="1 2">Baltimore</strain>
    </source>
</reference>
<comment type="caution">
    <text evidence="1">The sequence shown here is derived from an EMBL/GenBank/DDBJ whole genome shotgun (WGS) entry which is preliminary data.</text>
</comment>
<accession>A0A368G751</accession>
<proteinExistence type="predicted"/>